<keyword evidence="6" id="KW-1185">Reference proteome</keyword>
<proteinExistence type="inferred from homology"/>
<dbReference type="OrthoDB" id="443318at2759"/>
<dbReference type="Gene3D" id="3.40.50.12670">
    <property type="match status" value="1"/>
</dbReference>
<protein>
    <submittedName>
        <fullName evidence="5">Uncharacterized protein</fullName>
    </submittedName>
</protein>
<dbReference type="Gene3D" id="3.40.50.1820">
    <property type="entry name" value="alpha/beta hydrolase"/>
    <property type="match status" value="1"/>
</dbReference>
<comment type="similarity">
    <text evidence="1">Belongs to the peptidase S10 family.</text>
</comment>
<feature type="chain" id="PRO_5032339048" evidence="4">
    <location>
        <begin position="25"/>
        <end position="467"/>
    </location>
</feature>
<dbReference type="SUPFAM" id="SSF53474">
    <property type="entry name" value="alpha/beta-Hydrolases"/>
    <property type="match status" value="1"/>
</dbReference>
<dbReference type="PRINTS" id="PR00724">
    <property type="entry name" value="CRBOXYPTASEC"/>
</dbReference>
<evidence type="ECO:0000256" key="1">
    <source>
        <dbReference type="ARBA" id="ARBA00009431"/>
    </source>
</evidence>
<dbReference type="GO" id="GO:0019748">
    <property type="term" value="P:secondary metabolic process"/>
    <property type="evidence" value="ECO:0007669"/>
    <property type="project" value="TreeGrafter"/>
</dbReference>
<dbReference type="GO" id="GO:0016747">
    <property type="term" value="F:acyltransferase activity, transferring groups other than amino-acyl groups"/>
    <property type="evidence" value="ECO:0007669"/>
    <property type="project" value="TreeGrafter"/>
</dbReference>
<dbReference type="FunFam" id="3.40.50.12670:FF:000001">
    <property type="entry name" value="Carboxypeptidase"/>
    <property type="match status" value="1"/>
</dbReference>
<name>A0A835BLF3_9POAL</name>
<reference evidence="5" key="1">
    <citation type="submission" date="2020-07" db="EMBL/GenBank/DDBJ databases">
        <title>Genome sequence and genetic diversity analysis of an under-domesticated orphan crop, white fonio (Digitaria exilis).</title>
        <authorList>
            <person name="Bennetzen J.L."/>
            <person name="Chen S."/>
            <person name="Ma X."/>
            <person name="Wang X."/>
            <person name="Yssel A.E.J."/>
            <person name="Chaluvadi S.R."/>
            <person name="Johnson M."/>
            <person name="Gangashetty P."/>
            <person name="Hamidou F."/>
            <person name="Sanogo M.D."/>
            <person name="Zwaenepoel A."/>
            <person name="Wallace J."/>
            <person name="Van De Peer Y."/>
            <person name="Van Deynze A."/>
        </authorList>
    </citation>
    <scope>NUCLEOTIDE SEQUENCE</scope>
    <source>
        <tissue evidence="5">Leaves</tissue>
    </source>
</reference>
<dbReference type="PANTHER" id="PTHR11802:SF461">
    <property type="entry name" value="OS02G0687900 PROTEIN"/>
    <property type="match status" value="1"/>
</dbReference>
<keyword evidence="3" id="KW-0325">Glycoprotein</keyword>
<keyword evidence="2 4" id="KW-0732">Signal</keyword>
<evidence type="ECO:0000313" key="5">
    <source>
        <dbReference type="EMBL" id="KAF8692162.1"/>
    </source>
</evidence>
<feature type="signal peptide" evidence="4">
    <location>
        <begin position="1"/>
        <end position="24"/>
    </location>
</feature>
<organism evidence="5 6">
    <name type="scientific">Digitaria exilis</name>
    <dbReference type="NCBI Taxonomy" id="1010633"/>
    <lineage>
        <taxon>Eukaryota</taxon>
        <taxon>Viridiplantae</taxon>
        <taxon>Streptophyta</taxon>
        <taxon>Embryophyta</taxon>
        <taxon>Tracheophyta</taxon>
        <taxon>Spermatophyta</taxon>
        <taxon>Magnoliopsida</taxon>
        <taxon>Liliopsida</taxon>
        <taxon>Poales</taxon>
        <taxon>Poaceae</taxon>
        <taxon>PACMAD clade</taxon>
        <taxon>Panicoideae</taxon>
        <taxon>Panicodae</taxon>
        <taxon>Paniceae</taxon>
        <taxon>Anthephorinae</taxon>
        <taxon>Digitaria</taxon>
    </lineage>
</organism>
<dbReference type="InterPro" id="IPR029058">
    <property type="entry name" value="AB_hydrolase_fold"/>
</dbReference>
<dbReference type="GO" id="GO:0006508">
    <property type="term" value="P:proteolysis"/>
    <property type="evidence" value="ECO:0007669"/>
    <property type="project" value="InterPro"/>
</dbReference>
<dbReference type="FunFam" id="3.40.50.1820:FF:000581">
    <property type="entry name" value="Os11g0431400 protein"/>
    <property type="match status" value="1"/>
</dbReference>
<dbReference type="AlphaFoldDB" id="A0A835BLF3"/>
<evidence type="ECO:0000256" key="2">
    <source>
        <dbReference type="ARBA" id="ARBA00022729"/>
    </source>
</evidence>
<dbReference type="InterPro" id="IPR001563">
    <property type="entry name" value="Peptidase_S10"/>
</dbReference>
<sequence length="467" mass="52080">MALQLAIACCIVLVVLLPASPATARTVVTRLPGFDGPLPFHLETGYVDVEETTGTELFYYFVESERSPATDPVVLWLTGGPRCSAFSGLAFEVGPLNFVLQPYDGTLPRLVYSPDSWTRVASMVFLDSPVGSGFSYARDPKGYDIGDISSSRQVVTFLRKWFDDHPWLLSNPFYVAGDSYGGKMVPLIAQYISEGDSGLPFVFICLPGYMVGNPVTGDDIDTNSQIPYAYSHGIISDQQYEAAVKNCKGDYVKPMNELCAGVLQTIQDLMSEVDSKDILQPVCPLDSPKPGRSLAEHYSRLIVPPEEPSSRCFVSQPFYVRHEYRYYLSYFWANDNASRAALGIREGTVMEWVRCKRSGFPYTYDVPSSIKYHFNLTARGYRALVYSGDHDLSIPVLGTHAWIRSFNFSIVDDWRAWHLDGQAAGFTVKYANNLTFATVKGGRHAAPGNRPRECFAMAKRWLDNKPL</sequence>
<accession>A0A835BLF3</accession>
<comment type="caution">
    <text evidence="5">The sequence shown here is derived from an EMBL/GenBank/DDBJ whole genome shotgun (WGS) entry which is preliminary data.</text>
</comment>
<dbReference type="Pfam" id="PF00450">
    <property type="entry name" value="Peptidase_S10"/>
    <property type="match status" value="1"/>
</dbReference>
<dbReference type="Proteomes" id="UP000636709">
    <property type="component" value="Unassembled WGS sequence"/>
</dbReference>
<dbReference type="EMBL" id="JACEFO010001947">
    <property type="protein sequence ID" value="KAF8692162.1"/>
    <property type="molecule type" value="Genomic_DNA"/>
</dbReference>
<evidence type="ECO:0000256" key="3">
    <source>
        <dbReference type="ARBA" id="ARBA00023180"/>
    </source>
</evidence>
<evidence type="ECO:0000256" key="4">
    <source>
        <dbReference type="SAM" id="SignalP"/>
    </source>
</evidence>
<gene>
    <name evidence="5" type="ORF">HU200_039763</name>
</gene>
<dbReference type="PANTHER" id="PTHR11802">
    <property type="entry name" value="SERINE PROTEASE FAMILY S10 SERINE CARBOXYPEPTIDASE"/>
    <property type="match status" value="1"/>
</dbReference>
<dbReference type="GO" id="GO:0004185">
    <property type="term" value="F:serine-type carboxypeptidase activity"/>
    <property type="evidence" value="ECO:0007669"/>
    <property type="project" value="InterPro"/>
</dbReference>
<evidence type="ECO:0000313" key="6">
    <source>
        <dbReference type="Proteomes" id="UP000636709"/>
    </source>
</evidence>